<reference evidence="1 2" key="1">
    <citation type="journal article" date="2016" name="Nat. Commun.">
        <title>Thousands of microbial genomes shed light on interconnected biogeochemical processes in an aquifer system.</title>
        <authorList>
            <person name="Anantharaman K."/>
            <person name="Brown C.T."/>
            <person name="Hug L.A."/>
            <person name="Sharon I."/>
            <person name="Castelle C.J."/>
            <person name="Probst A.J."/>
            <person name="Thomas B.C."/>
            <person name="Singh A."/>
            <person name="Wilkins M.J."/>
            <person name="Karaoz U."/>
            <person name="Brodie E.L."/>
            <person name="Williams K.H."/>
            <person name="Hubbard S.S."/>
            <person name="Banfield J.F."/>
        </authorList>
    </citation>
    <scope>NUCLEOTIDE SEQUENCE [LARGE SCALE GENOMIC DNA]</scope>
</reference>
<dbReference type="Proteomes" id="UP000177246">
    <property type="component" value="Unassembled WGS sequence"/>
</dbReference>
<accession>A0A1G2CSK2</accession>
<organism evidence="1 2">
    <name type="scientific">Candidatus Liptonbacteria bacterium RIFOXYC1_FULL_36_8</name>
    <dbReference type="NCBI Taxonomy" id="1798655"/>
    <lineage>
        <taxon>Bacteria</taxon>
        <taxon>Candidatus Liptoniibacteriota</taxon>
    </lineage>
</organism>
<protein>
    <submittedName>
        <fullName evidence="1">Uncharacterized protein</fullName>
    </submittedName>
</protein>
<evidence type="ECO:0000313" key="1">
    <source>
        <dbReference type="EMBL" id="OGZ04356.1"/>
    </source>
</evidence>
<gene>
    <name evidence="1" type="ORF">A2430_01440</name>
</gene>
<name>A0A1G2CSK2_9BACT</name>
<dbReference type="AlphaFoldDB" id="A0A1G2CSK2"/>
<sequence>MMQYRISESLIRRIIRFPDRVEEGIAENTVAVMRRTDSEKKKEEIWVMYCLVNHSHGLKRNSLTKKPAFFSHLSRGNKIVVITAWRYPGKSPKRDPIPAEIMEEIKNVIF</sequence>
<evidence type="ECO:0000313" key="2">
    <source>
        <dbReference type="Proteomes" id="UP000177246"/>
    </source>
</evidence>
<proteinExistence type="predicted"/>
<comment type="caution">
    <text evidence="1">The sequence shown here is derived from an EMBL/GenBank/DDBJ whole genome shotgun (WGS) entry which is preliminary data.</text>
</comment>
<dbReference type="EMBL" id="MHLF01000003">
    <property type="protein sequence ID" value="OGZ04356.1"/>
    <property type="molecule type" value="Genomic_DNA"/>
</dbReference>